<feature type="region of interest" description="Disordered" evidence="7">
    <location>
        <begin position="1"/>
        <end position="31"/>
    </location>
</feature>
<dbReference type="CDD" id="cd06171">
    <property type="entry name" value="Sigma70_r4"/>
    <property type="match status" value="1"/>
</dbReference>
<evidence type="ECO:0000313" key="11">
    <source>
        <dbReference type="Proteomes" id="UP001501532"/>
    </source>
</evidence>
<dbReference type="PANTHER" id="PTHR43133">
    <property type="entry name" value="RNA POLYMERASE ECF-TYPE SIGMA FACTO"/>
    <property type="match status" value="1"/>
</dbReference>
<evidence type="ECO:0000256" key="5">
    <source>
        <dbReference type="ARBA" id="ARBA00023163"/>
    </source>
</evidence>
<organism evidence="10 11">
    <name type="scientific">Streptomyces glomeratus</name>
    <dbReference type="NCBI Taxonomy" id="284452"/>
    <lineage>
        <taxon>Bacteria</taxon>
        <taxon>Bacillati</taxon>
        <taxon>Actinomycetota</taxon>
        <taxon>Actinomycetes</taxon>
        <taxon>Kitasatosporales</taxon>
        <taxon>Streptomycetaceae</taxon>
        <taxon>Streptomyces</taxon>
    </lineage>
</organism>
<dbReference type="EMBL" id="BAAAUF010000045">
    <property type="protein sequence ID" value="GAA3057261.1"/>
    <property type="molecule type" value="Genomic_DNA"/>
</dbReference>
<gene>
    <name evidence="10" type="ORF">GCM10010448_45820</name>
</gene>
<name>A0ABP6LV58_9ACTN</name>
<feature type="domain" description="RNA polymerase sigma-70 region 2" evidence="8">
    <location>
        <begin position="54"/>
        <end position="120"/>
    </location>
</feature>
<evidence type="ECO:0000313" key="10">
    <source>
        <dbReference type="EMBL" id="GAA3057261.1"/>
    </source>
</evidence>
<dbReference type="PANTHER" id="PTHR43133:SF61">
    <property type="entry name" value="ECF RNA POLYMERASE SIGMA FACTOR SIGC"/>
    <property type="match status" value="1"/>
</dbReference>
<dbReference type="InterPro" id="IPR039425">
    <property type="entry name" value="RNA_pol_sigma-70-like"/>
</dbReference>
<evidence type="ECO:0000256" key="4">
    <source>
        <dbReference type="ARBA" id="ARBA00023125"/>
    </source>
</evidence>
<evidence type="ECO:0000256" key="7">
    <source>
        <dbReference type="SAM" id="MobiDB-lite"/>
    </source>
</evidence>
<dbReference type="Gene3D" id="1.10.10.10">
    <property type="entry name" value="Winged helix-like DNA-binding domain superfamily/Winged helix DNA-binding domain"/>
    <property type="match status" value="1"/>
</dbReference>
<dbReference type="InterPro" id="IPR000838">
    <property type="entry name" value="RNA_pol_sigma70_ECF_CS"/>
</dbReference>
<dbReference type="SUPFAM" id="SSF88659">
    <property type="entry name" value="Sigma3 and sigma4 domains of RNA polymerase sigma factors"/>
    <property type="match status" value="1"/>
</dbReference>
<evidence type="ECO:0000256" key="2">
    <source>
        <dbReference type="ARBA" id="ARBA00023015"/>
    </source>
</evidence>
<feature type="compositionally biased region" description="Basic and acidic residues" evidence="7">
    <location>
        <begin position="10"/>
        <end position="27"/>
    </location>
</feature>
<evidence type="ECO:0000259" key="9">
    <source>
        <dbReference type="Pfam" id="PF08281"/>
    </source>
</evidence>
<dbReference type="Pfam" id="PF04542">
    <property type="entry name" value="Sigma70_r2"/>
    <property type="match status" value="1"/>
</dbReference>
<dbReference type="NCBIfam" id="TIGR02937">
    <property type="entry name" value="sigma70-ECF"/>
    <property type="match status" value="1"/>
</dbReference>
<dbReference type="InterPro" id="IPR013324">
    <property type="entry name" value="RNA_pol_sigma_r3/r4-like"/>
</dbReference>
<keyword evidence="4 6" id="KW-0238">DNA-binding</keyword>
<keyword evidence="5 6" id="KW-0804">Transcription</keyword>
<dbReference type="InterPro" id="IPR007627">
    <property type="entry name" value="RNA_pol_sigma70_r2"/>
</dbReference>
<keyword evidence="11" id="KW-1185">Reference proteome</keyword>
<dbReference type="Gene3D" id="1.10.1740.10">
    <property type="match status" value="1"/>
</dbReference>
<reference evidence="11" key="1">
    <citation type="journal article" date="2019" name="Int. J. Syst. Evol. Microbiol.">
        <title>The Global Catalogue of Microorganisms (GCM) 10K type strain sequencing project: providing services to taxonomists for standard genome sequencing and annotation.</title>
        <authorList>
            <consortium name="The Broad Institute Genomics Platform"/>
            <consortium name="The Broad Institute Genome Sequencing Center for Infectious Disease"/>
            <person name="Wu L."/>
            <person name="Ma J."/>
        </authorList>
    </citation>
    <scope>NUCLEOTIDE SEQUENCE [LARGE SCALE GENOMIC DNA]</scope>
    <source>
        <strain evidence="11">JCM 9091</strain>
    </source>
</reference>
<proteinExistence type="inferred from homology"/>
<dbReference type="InterPro" id="IPR013325">
    <property type="entry name" value="RNA_pol_sigma_r2"/>
</dbReference>
<dbReference type="PROSITE" id="PS01063">
    <property type="entry name" value="SIGMA70_ECF"/>
    <property type="match status" value="1"/>
</dbReference>
<sequence length="228" mass="24580">MNPALPTSRRTGDTSRRTGDTSRRSDDTTASADESITAWALAARSGDTDAVERFVRAVHRDVQRYVAHLCADPQAVDDLAQDTFLRALGSLHRFEGRSSARAWLLSIARRAVIDSYRYAAARPRLSDVPDWQLAVELAQPSGLPGFDDGIALLDLLASLPDERREAFILTQMVGLPYAEAAEVSDCPVGTVRSRVARARATLMDLLEDGGTSSAPEAVGEDKPAAMAA</sequence>
<feature type="region of interest" description="Disordered" evidence="7">
    <location>
        <begin position="208"/>
        <end position="228"/>
    </location>
</feature>
<protein>
    <recommendedName>
        <fullName evidence="6">RNA polymerase sigma factor</fullName>
    </recommendedName>
</protein>
<keyword evidence="3 6" id="KW-0731">Sigma factor</keyword>
<feature type="compositionally biased region" description="Basic and acidic residues" evidence="7">
    <location>
        <begin position="219"/>
        <end position="228"/>
    </location>
</feature>
<evidence type="ECO:0000256" key="1">
    <source>
        <dbReference type="ARBA" id="ARBA00010641"/>
    </source>
</evidence>
<dbReference type="Pfam" id="PF08281">
    <property type="entry name" value="Sigma70_r4_2"/>
    <property type="match status" value="1"/>
</dbReference>
<evidence type="ECO:0000259" key="8">
    <source>
        <dbReference type="Pfam" id="PF04542"/>
    </source>
</evidence>
<comment type="similarity">
    <text evidence="1 6">Belongs to the sigma-70 factor family. ECF subfamily.</text>
</comment>
<feature type="domain" description="RNA polymerase sigma factor 70 region 4 type 2" evidence="9">
    <location>
        <begin position="151"/>
        <end position="202"/>
    </location>
</feature>
<evidence type="ECO:0000256" key="6">
    <source>
        <dbReference type="RuleBase" id="RU000716"/>
    </source>
</evidence>
<dbReference type="InterPro" id="IPR013249">
    <property type="entry name" value="RNA_pol_sigma70_r4_t2"/>
</dbReference>
<dbReference type="SUPFAM" id="SSF88946">
    <property type="entry name" value="Sigma2 domain of RNA polymerase sigma factors"/>
    <property type="match status" value="1"/>
</dbReference>
<dbReference type="InterPro" id="IPR036388">
    <property type="entry name" value="WH-like_DNA-bd_sf"/>
</dbReference>
<keyword evidence="2 6" id="KW-0805">Transcription regulation</keyword>
<evidence type="ECO:0000256" key="3">
    <source>
        <dbReference type="ARBA" id="ARBA00023082"/>
    </source>
</evidence>
<comment type="caution">
    <text evidence="10">The sequence shown here is derived from an EMBL/GenBank/DDBJ whole genome shotgun (WGS) entry which is preliminary data.</text>
</comment>
<accession>A0ABP6LV58</accession>
<dbReference type="Proteomes" id="UP001501532">
    <property type="component" value="Unassembled WGS sequence"/>
</dbReference>
<dbReference type="InterPro" id="IPR014284">
    <property type="entry name" value="RNA_pol_sigma-70_dom"/>
</dbReference>